<evidence type="ECO:0000313" key="11">
    <source>
        <dbReference type="Proteomes" id="UP000287233"/>
    </source>
</evidence>
<keyword evidence="3 8" id="KW-0812">Transmembrane</keyword>
<feature type="transmembrane region" description="Helical" evidence="8">
    <location>
        <begin position="75"/>
        <end position="98"/>
    </location>
</feature>
<dbReference type="AlphaFoldDB" id="A0A410FS63"/>
<comment type="subcellular location">
    <subcellularLocation>
        <location evidence="1">Cell membrane</location>
    </subcellularLocation>
</comment>
<feature type="transmembrane region" description="Helical" evidence="8">
    <location>
        <begin position="149"/>
        <end position="170"/>
    </location>
</feature>
<evidence type="ECO:0000259" key="9">
    <source>
        <dbReference type="Pfam" id="PF18967"/>
    </source>
</evidence>
<dbReference type="EMBL" id="CP034928">
    <property type="protein sequence ID" value="QAA75935.1"/>
    <property type="molecule type" value="Genomic_DNA"/>
</dbReference>
<dbReference type="Proteomes" id="UP000287233">
    <property type="component" value="Chromosome"/>
</dbReference>
<dbReference type="InterPro" id="IPR043760">
    <property type="entry name" value="PycTM_dom"/>
</dbReference>
<gene>
    <name evidence="10" type="ORF">BIP78_0167</name>
</gene>
<keyword evidence="7 8" id="KW-0472">Membrane</keyword>
<evidence type="ECO:0000256" key="7">
    <source>
        <dbReference type="ARBA" id="ARBA00023136"/>
    </source>
</evidence>
<evidence type="ECO:0000256" key="5">
    <source>
        <dbReference type="ARBA" id="ARBA00022989"/>
    </source>
</evidence>
<evidence type="ECO:0000256" key="2">
    <source>
        <dbReference type="ARBA" id="ARBA00022475"/>
    </source>
</evidence>
<proteinExistence type="predicted"/>
<keyword evidence="5 8" id="KW-1133">Transmembrane helix</keyword>
<evidence type="ECO:0000313" key="10">
    <source>
        <dbReference type="EMBL" id="QAA75935.1"/>
    </source>
</evidence>
<sequence length="174" mass="18666">MGGVVTQHEKNRDQVHDSEDRAVQYVANVALEQLKRLGAAVDALDTKTGVLLGLTALAVLFSLEGSPASGGAALGLLFTYTGTAALLASMVLSILSIVPMTERFDPDVKNLVHKYIDAPTESAMRAICGNLGDAWEFNKEVLQVKSRRLCWALWLLIIGIGILALGRLVIVPLL</sequence>
<evidence type="ECO:0000256" key="3">
    <source>
        <dbReference type="ARBA" id="ARBA00022692"/>
    </source>
</evidence>
<evidence type="ECO:0000256" key="4">
    <source>
        <dbReference type="ARBA" id="ARBA00022741"/>
    </source>
</evidence>
<evidence type="ECO:0000256" key="8">
    <source>
        <dbReference type="SAM" id="Phobius"/>
    </source>
</evidence>
<organism evidence="10 11">
    <name type="scientific">Bipolaricaulis sibiricus</name>
    <dbReference type="NCBI Taxonomy" id="2501609"/>
    <lineage>
        <taxon>Bacteria</taxon>
        <taxon>Candidatus Bipolaricaulota</taxon>
        <taxon>Candidatus Bipolaricaulia</taxon>
        <taxon>Candidatus Bipolaricaulales</taxon>
        <taxon>Candidatus Bipolaricaulaceae</taxon>
        <taxon>Candidatus Bipolaricaulis</taxon>
    </lineage>
</organism>
<keyword evidence="4" id="KW-0547">Nucleotide-binding</keyword>
<reference evidence="11" key="1">
    <citation type="submission" date="2018-12" db="EMBL/GenBank/DDBJ databases">
        <title>Complete genome sequence of an uncultured bacterium of the candidate phylum Bipolaricaulota.</title>
        <authorList>
            <person name="Kadnikov V.V."/>
            <person name="Mardanov A.V."/>
            <person name="Beletsky A.V."/>
            <person name="Frank Y.A."/>
            <person name="Karnachuk O.V."/>
            <person name="Ravin N.V."/>
        </authorList>
    </citation>
    <scope>NUCLEOTIDE SEQUENCE [LARGE SCALE GENOMIC DNA]</scope>
</reference>
<dbReference type="KEGG" id="bih:BIP78_0167"/>
<keyword evidence="2" id="KW-1003">Cell membrane</keyword>
<feature type="transmembrane region" description="Helical" evidence="8">
    <location>
        <begin position="44"/>
        <end position="63"/>
    </location>
</feature>
<feature type="domain" description="Pycsar effector protein" evidence="9">
    <location>
        <begin position="30"/>
        <end position="166"/>
    </location>
</feature>
<keyword evidence="6" id="KW-0051">Antiviral defense</keyword>
<evidence type="ECO:0000256" key="1">
    <source>
        <dbReference type="ARBA" id="ARBA00004236"/>
    </source>
</evidence>
<evidence type="ECO:0000256" key="6">
    <source>
        <dbReference type="ARBA" id="ARBA00023118"/>
    </source>
</evidence>
<accession>A0A410FS63</accession>
<dbReference type="Pfam" id="PF18967">
    <property type="entry name" value="PycTM"/>
    <property type="match status" value="1"/>
</dbReference>
<protein>
    <recommendedName>
        <fullName evidence="9">Pycsar effector protein domain-containing protein</fullName>
    </recommendedName>
</protein>
<name>A0A410FS63_BIPS1</name>